<keyword evidence="4" id="KW-1134">Transmembrane beta strand</keyword>
<dbReference type="Proteomes" id="UP000295645">
    <property type="component" value="Unassembled WGS sequence"/>
</dbReference>
<gene>
    <name evidence="9" type="ORF">EC912_105211</name>
</gene>
<evidence type="ECO:0000256" key="4">
    <source>
        <dbReference type="ARBA" id="ARBA00022452"/>
    </source>
</evidence>
<keyword evidence="7" id="KW-0998">Cell outer membrane</keyword>
<name>A0A4R3YM67_9GAMM</name>
<dbReference type="Gene3D" id="1.20.1600.10">
    <property type="entry name" value="Outer membrane efflux proteins (OEP)"/>
    <property type="match status" value="1"/>
</dbReference>
<dbReference type="PANTHER" id="PTHR30026">
    <property type="entry name" value="OUTER MEMBRANE PROTEIN TOLC"/>
    <property type="match status" value="1"/>
</dbReference>
<evidence type="ECO:0000256" key="6">
    <source>
        <dbReference type="ARBA" id="ARBA00023136"/>
    </source>
</evidence>
<dbReference type="PROSITE" id="PS51257">
    <property type="entry name" value="PROKAR_LIPOPROTEIN"/>
    <property type="match status" value="1"/>
</dbReference>
<evidence type="ECO:0000256" key="1">
    <source>
        <dbReference type="ARBA" id="ARBA00004442"/>
    </source>
</evidence>
<keyword evidence="5" id="KW-0812">Transmembrane</keyword>
<organism evidence="9 10">
    <name type="scientific">Luteibacter rhizovicinus</name>
    <dbReference type="NCBI Taxonomy" id="242606"/>
    <lineage>
        <taxon>Bacteria</taxon>
        <taxon>Pseudomonadati</taxon>
        <taxon>Pseudomonadota</taxon>
        <taxon>Gammaproteobacteria</taxon>
        <taxon>Lysobacterales</taxon>
        <taxon>Rhodanobacteraceae</taxon>
        <taxon>Luteibacter</taxon>
    </lineage>
</organism>
<comment type="similarity">
    <text evidence="2">Belongs to the outer membrane factor (OMF) (TC 1.B.17) family.</text>
</comment>
<evidence type="ECO:0000256" key="5">
    <source>
        <dbReference type="ARBA" id="ARBA00022692"/>
    </source>
</evidence>
<evidence type="ECO:0000313" key="10">
    <source>
        <dbReference type="Proteomes" id="UP000295645"/>
    </source>
</evidence>
<feature type="chain" id="PRO_5020551436" evidence="8">
    <location>
        <begin position="26"/>
        <end position="464"/>
    </location>
</feature>
<dbReference type="InterPro" id="IPR051906">
    <property type="entry name" value="TolC-like"/>
</dbReference>
<evidence type="ECO:0000256" key="7">
    <source>
        <dbReference type="ARBA" id="ARBA00023237"/>
    </source>
</evidence>
<evidence type="ECO:0000313" key="9">
    <source>
        <dbReference type="EMBL" id="TCV93351.1"/>
    </source>
</evidence>
<dbReference type="GO" id="GO:0009279">
    <property type="term" value="C:cell outer membrane"/>
    <property type="evidence" value="ECO:0007669"/>
    <property type="project" value="UniProtKB-SubCell"/>
</dbReference>
<dbReference type="PANTHER" id="PTHR30026:SF20">
    <property type="entry name" value="OUTER MEMBRANE PROTEIN TOLC"/>
    <property type="match status" value="1"/>
</dbReference>
<dbReference type="AlphaFoldDB" id="A0A4R3YM67"/>
<dbReference type="GO" id="GO:1990281">
    <property type="term" value="C:efflux pump complex"/>
    <property type="evidence" value="ECO:0007669"/>
    <property type="project" value="TreeGrafter"/>
</dbReference>
<evidence type="ECO:0000256" key="8">
    <source>
        <dbReference type="SAM" id="SignalP"/>
    </source>
</evidence>
<dbReference type="GO" id="GO:0015562">
    <property type="term" value="F:efflux transmembrane transporter activity"/>
    <property type="evidence" value="ECO:0007669"/>
    <property type="project" value="InterPro"/>
</dbReference>
<comment type="subcellular location">
    <subcellularLocation>
        <location evidence="1">Cell outer membrane</location>
    </subcellularLocation>
</comment>
<protein>
    <submittedName>
        <fullName evidence="9">Outer membrane protein</fullName>
    </submittedName>
</protein>
<dbReference type="SUPFAM" id="SSF56954">
    <property type="entry name" value="Outer membrane efflux proteins (OEP)"/>
    <property type="match status" value="1"/>
</dbReference>
<accession>A0A4R3YM67</accession>
<keyword evidence="10" id="KW-1185">Reference proteome</keyword>
<evidence type="ECO:0000256" key="2">
    <source>
        <dbReference type="ARBA" id="ARBA00007613"/>
    </source>
</evidence>
<dbReference type="RefSeq" id="WP_165973602.1">
    <property type="nucleotide sequence ID" value="NZ_SMCS01000005.1"/>
</dbReference>
<keyword evidence="8" id="KW-0732">Signal</keyword>
<comment type="caution">
    <text evidence="9">The sequence shown here is derived from an EMBL/GenBank/DDBJ whole genome shotgun (WGS) entry which is preliminary data.</text>
</comment>
<proteinExistence type="inferred from homology"/>
<sequence length="464" mass="50250">MYVVNRYRLPIFAIACLFASCTAVAQTVTLGELFSLAHDSEPGYRAAQSNVDAARARERQALGAMLPQITATANTNGNGRRYNTLDTHTATLRDHYHSNGNQLSLNQPLWRRANTVALQQAGKATEQAGYQLADTEQQLYLKLATSWFDLMEARDAVDFSTAQRDALRAQWDIARRGAELGAESEPKADDARAKYEEAAADELSAEMDLAAKAAAIEQWIGSSEGLVQPWLREDASIPDLLGDDADAWLAQIDSHCPALRAAATAVAAAEDEISKQRAGYQPTLDMVATFGNTDQNVGNFPGQPGYRIRQLAIGLQLNVPLYSGGAQSAKVAEAIAMREKARDDQESARRQAVLNVKTAFLGWRAGRAKTNAARTAIHSAQRALALAERGTLHGVKTDADVLTARQQLAGARRDVRKGAYQQLTSFIKLKATLGDLSGTDIDELDSLFVAVRADRDRIAAEAGP</sequence>
<dbReference type="InterPro" id="IPR003423">
    <property type="entry name" value="OMP_efflux"/>
</dbReference>
<reference evidence="9 10" key="1">
    <citation type="submission" date="2019-03" db="EMBL/GenBank/DDBJ databases">
        <title>Above-ground endophytic microbial communities from plants in different locations in the United States.</title>
        <authorList>
            <person name="Frank C."/>
        </authorList>
    </citation>
    <scope>NUCLEOTIDE SEQUENCE [LARGE SCALE GENOMIC DNA]</scope>
    <source>
        <strain evidence="9 10">LP_13_YM</strain>
    </source>
</reference>
<feature type="signal peptide" evidence="8">
    <location>
        <begin position="1"/>
        <end position="25"/>
    </location>
</feature>
<evidence type="ECO:0000256" key="3">
    <source>
        <dbReference type="ARBA" id="ARBA00022448"/>
    </source>
</evidence>
<keyword evidence="3" id="KW-0813">Transport</keyword>
<dbReference type="EMBL" id="SMCS01000005">
    <property type="protein sequence ID" value="TCV93351.1"/>
    <property type="molecule type" value="Genomic_DNA"/>
</dbReference>
<keyword evidence="6" id="KW-0472">Membrane</keyword>
<dbReference type="Pfam" id="PF02321">
    <property type="entry name" value="OEP"/>
    <property type="match status" value="2"/>
</dbReference>
<dbReference type="GO" id="GO:0015288">
    <property type="term" value="F:porin activity"/>
    <property type="evidence" value="ECO:0007669"/>
    <property type="project" value="TreeGrafter"/>
</dbReference>